<evidence type="ECO:0000313" key="2">
    <source>
        <dbReference type="EMBL" id="GKT35916.1"/>
    </source>
</evidence>
<sequence length="144" mass="15680">MKVAIGSDHGGFDLKEVIKTHLISKGVEVIDCGCEKPERCDYPDFAKLVCDMVVSEAVNYGIVICGTGIGISIAANKVKGIRCGLCHDHFTAKLFRQHNNGNVLAMGCRTTGIEIAKDMVDTFLSTEFEGGRHSDRIKKIHALE</sequence>
<dbReference type="SUPFAM" id="SSF89623">
    <property type="entry name" value="Ribose/Galactose isomerase RpiB/AlsB"/>
    <property type="match status" value="1"/>
</dbReference>
<dbReference type="PANTHER" id="PTHR30345:SF0">
    <property type="entry name" value="DNA DAMAGE-REPAIR_TOLERATION PROTEIN DRT102"/>
    <property type="match status" value="1"/>
</dbReference>
<comment type="caution">
    <text evidence="2">The sequence shown here is derived from an EMBL/GenBank/DDBJ whole genome shotgun (WGS) entry which is preliminary data.</text>
</comment>
<keyword evidence="3" id="KW-1185">Reference proteome</keyword>
<proteinExistence type="predicted"/>
<evidence type="ECO:0000313" key="3">
    <source>
        <dbReference type="Proteomes" id="UP001057375"/>
    </source>
</evidence>
<dbReference type="NCBIfam" id="NF004051">
    <property type="entry name" value="PRK05571.1"/>
    <property type="match status" value="1"/>
</dbReference>
<reference evidence="2" key="1">
    <citation type="submission" date="2022-03" db="EMBL/GenBank/DDBJ databases">
        <title>Draft genome sequence of Aduncisulcus paluster, a free-living microaerophilic Fornicata.</title>
        <authorList>
            <person name="Yuyama I."/>
            <person name="Kume K."/>
            <person name="Tamura T."/>
            <person name="Inagaki Y."/>
            <person name="Hashimoto T."/>
        </authorList>
    </citation>
    <scope>NUCLEOTIDE SEQUENCE</scope>
    <source>
        <strain evidence="2">NY0171</strain>
    </source>
</reference>
<dbReference type="PIRSF" id="PIRSF005384">
    <property type="entry name" value="RpiB_LacA_B"/>
    <property type="match status" value="1"/>
</dbReference>
<dbReference type="InterPro" id="IPR036569">
    <property type="entry name" value="RpiB_LacA_LacB_sf"/>
</dbReference>
<dbReference type="NCBIfam" id="TIGR00689">
    <property type="entry name" value="rpiB_lacA_lacB"/>
    <property type="match status" value="1"/>
</dbReference>
<dbReference type="InterPro" id="IPR003500">
    <property type="entry name" value="RpiB_LacA_LacB"/>
</dbReference>
<gene>
    <name evidence="2" type="ORF">ADUPG1_008978</name>
</gene>
<keyword evidence="1" id="KW-0413">Isomerase</keyword>
<dbReference type="PANTHER" id="PTHR30345">
    <property type="entry name" value="RIBOSE-5-PHOSPHATE ISOMERASE B"/>
    <property type="match status" value="1"/>
</dbReference>
<dbReference type="EMBL" id="BQXS01011095">
    <property type="protein sequence ID" value="GKT35916.1"/>
    <property type="molecule type" value="Genomic_DNA"/>
</dbReference>
<name>A0ABQ5KV78_9EUKA</name>
<dbReference type="Pfam" id="PF02502">
    <property type="entry name" value="LacAB_rpiB"/>
    <property type="match status" value="1"/>
</dbReference>
<dbReference type="Gene3D" id="3.40.1400.10">
    <property type="entry name" value="Sugar-phosphate isomerase, RpiB/LacA/LacB"/>
    <property type="match status" value="1"/>
</dbReference>
<protein>
    <submittedName>
        <fullName evidence="2">Multi-domain containing protein</fullName>
    </submittedName>
</protein>
<organism evidence="2 3">
    <name type="scientific">Aduncisulcus paluster</name>
    <dbReference type="NCBI Taxonomy" id="2918883"/>
    <lineage>
        <taxon>Eukaryota</taxon>
        <taxon>Metamonada</taxon>
        <taxon>Carpediemonas-like organisms</taxon>
        <taxon>Aduncisulcus</taxon>
    </lineage>
</organism>
<evidence type="ECO:0000256" key="1">
    <source>
        <dbReference type="ARBA" id="ARBA00023235"/>
    </source>
</evidence>
<dbReference type="Proteomes" id="UP001057375">
    <property type="component" value="Unassembled WGS sequence"/>
</dbReference>
<dbReference type="InterPro" id="IPR004785">
    <property type="entry name" value="RpiB"/>
</dbReference>
<dbReference type="NCBIfam" id="TIGR01120">
    <property type="entry name" value="rpiB"/>
    <property type="match status" value="1"/>
</dbReference>
<accession>A0ABQ5KV78</accession>